<protein>
    <recommendedName>
        <fullName evidence="3">F-box domain-containing protein</fullName>
    </recommendedName>
</protein>
<name>A0AAW0CS18_9AGAR</name>
<evidence type="ECO:0000256" key="2">
    <source>
        <dbReference type="SAM" id="SignalP"/>
    </source>
</evidence>
<comment type="caution">
    <text evidence="4">The sequence shown here is derived from an EMBL/GenBank/DDBJ whole genome shotgun (WGS) entry which is preliminary data.</text>
</comment>
<feature type="compositionally biased region" description="Polar residues" evidence="1">
    <location>
        <begin position="26"/>
        <end position="42"/>
    </location>
</feature>
<sequence>MSLGIALTVLLLELAWWFYKYQQRNKSSDTSPSASHIPSPTQWRDAPKPIESTVLKDLASHRLDLLLKSPYALSPIDKAYVDPILSAADTQSANTRRKITQHQNELEHLRTTLTLLDTKRHQIRSLNAPIRRIPPEILSNIFSLCVGTINLDDTSLPVTLRTISRVSKHWRRISQSTPQIWSALSLFWDSDSLSSPAVARRLRYALQRSGDIPISLSFYV</sequence>
<feature type="region of interest" description="Disordered" evidence="1">
    <location>
        <begin position="26"/>
        <end position="47"/>
    </location>
</feature>
<evidence type="ECO:0000313" key="4">
    <source>
        <dbReference type="EMBL" id="KAK7041867.1"/>
    </source>
</evidence>
<evidence type="ECO:0000256" key="1">
    <source>
        <dbReference type="SAM" id="MobiDB-lite"/>
    </source>
</evidence>
<organism evidence="4 5">
    <name type="scientific">Paramarasmius palmivorus</name>
    <dbReference type="NCBI Taxonomy" id="297713"/>
    <lineage>
        <taxon>Eukaryota</taxon>
        <taxon>Fungi</taxon>
        <taxon>Dikarya</taxon>
        <taxon>Basidiomycota</taxon>
        <taxon>Agaricomycotina</taxon>
        <taxon>Agaricomycetes</taxon>
        <taxon>Agaricomycetidae</taxon>
        <taxon>Agaricales</taxon>
        <taxon>Marasmiineae</taxon>
        <taxon>Marasmiaceae</taxon>
        <taxon>Paramarasmius</taxon>
    </lineage>
</organism>
<dbReference type="Gene3D" id="1.20.1280.50">
    <property type="match status" value="1"/>
</dbReference>
<accession>A0AAW0CS18</accession>
<feature type="domain" description="F-box" evidence="3">
    <location>
        <begin position="131"/>
        <end position="184"/>
    </location>
</feature>
<dbReference type="Proteomes" id="UP001383192">
    <property type="component" value="Unassembled WGS sequence"/>
</dbReference>
<feature type="chain" id="PRO_5043664997" description="F-box domain-containing protein" evidence="2">
    <location>
        <begin position="18"/>
        <end position="220"/>
    </location>
</feature>
<dbReference type="InterPro" id="IPR036047">
    <property type="entry name" value="F-box-like_dom_sf"/>
</dbReference>
<keyword evidence="5" id="KW-1185">Reference proteome</keyword>
<keyword evidence="2" id="KW-0732">Signal</keyword>
<gene>
    <name evidence="4" type="ORF">VNI00_008824</name>
</gene>
<evidence type="ECO:0000313" key="5">
    <source>
        <dbReference type="Proteomes" id="UP001383192"/>
    </source>
</evidence>
<dbReference type="EMBL" id="JAYKXP010000031">
    <property type="protein sequence ID" value="KAK7041867.1"/>
    <property type="molecule type" value="Genomic_DNA"/>
</dbReference>
<evidence type="ECO:0000259" key="3">
    <source>
        <dbReference type="Pfam" id="PF12937"/>
    </source>
</evidence>
<reference evidence="4 5" key="1">
    <citation type="submission" date="2024-01" db="EMBL/GenBank/DDBJ databases">
        <title>A draft genome for a cacao thread blight-causing isolate of Paramarasmius palmivorus.</title>
        <authorList>
            <person name="Baruah I.K."/>
            <person name="Bukari Y."/>
            <person name="Amoako-Attah I."/>
            <person name="Meinhardt L.W."/>
            <person name="Bailey B.A."/>
            <person name="Cohen S.P."/>
        </authorList>
    </citation>
    <scope>NUCLEOTIDE SEQUENCE [LARGE SCALE GENOMIC DNA]</scope>
    <source>
        <strain evidence="4 5">GH-12</strain>
    </source>
</reference>
<dbReference type="AlphaFoldDB" id="A0AAW0CS18"/>
<feature type="signal peptide" evidence="2">
    <location>
        <begin position="1"/>
        <end position="17"/>
    </location>
</feature>
<dbReference type="SUPFAM" id="SSF81383">
    <property type="entry name" value="F-box domain"/>
    <property type="match status" value="1"/>
</dbReference>
<dbReference type="Pfam" id="PF12937">
    <property type="entry name" value="F-box-like"/>
    <property type="match status" value="1"/>
</dbReference>
<proteinExistence type="predicted"/>
<dbReference type="InterPro" id="IPR001810">
    <property type="entry name" value="F-box_dom"/>
</dbReference>